<feature type="region of interest" description="Disordered" evidence="7">
    <location>
        <begin position="198"/>
        <end position="219"/>
    </location>
</feature>
<name>A0A8C4E7M7_DICLA</name>
<keyword evidence="2" id="KW-0677">Repeat</keyword>
<evidence type="ECO:0000313" key="9">
    <source>
        <dbReference type="Proteomes" id="UP000694389"/>
    </source>
</evidence>
<evidence type="ECO:0000256" key="7">
    <source>
        <dbReference type="SAM" id="MobiDB-lite"/>
    </source>
</evidence>
<protein>
    <recommendedName>
        <fullName evidence="5">Tetratricopeptide repeat protein 9A</fullName>
    </recommendedName>
</protein>
<keyword evidence="1" id="KW-0597">Phosphoprotein</keyword>
<dbReference type="GeneTree" id="ENSGT00940000161472"/>
<dbReference type="InterPro" id="IPR013105">
    <property type="entry name" value="TPR_2"/>
</dbReference>
<feature type="compositionally biased region" description="Low complexity" evidence="7">
    <location>
        <begin position="209"/>
        <end position="219"/>
    </location>
</feature>
<dbReference type="InterPro" id="IPR050754">
    <property type="entry name" value="FKBP4/5/8-like"/>
</dbReference>
<keyword evidence="9" id="KW-1185">Reference proteome</keyword>
<dbReference type="Ensembl" id="ENSDLAT00005015725.2">
    <property type="protein sequence ID" value="ENSDLAP00005014455.2"/>
    <property type="gene ID" value="ENSDLAG00005007181.2"/>
</dbReference>
<feature type="compositionally biased region" description="Polar residues" evidence="7">
    <location>
        <begin position="108"/>
        <end position="121"/>
    </location>
</feature>
<dbReference type="FunFam" id="1.25.40.10:FF:000264">
    <property type="entry name" value="Tetratricopeptide repeat protein 9A"/>
    <property type="match status" value="1"/>
</dbReference>
<gene>
    <name evidence="8" type="primary">LOC127361434</name>
</gene>
<dbReference type="Gene3D" id="1.25.40.10">
    <property type="entry name" value="Tetratricopeptide repeat domain"/>
    <property type="match status" value="1"/>
</dbReference>
<dbReference type="OrthoDB" id="433738at2759"/>
<dbReference type="RefSeq" id="XP_051252017.1">
    <property type="nucleotide sequence ID" value="XM_051396057.1"/>
</dbReference>
<dbReference type="GO" id="GO:0012505">
    <property type="term" value="C:endomembrane system"/>
    <property type="evidence" value="ECO:0007669"/>
    <property type="project" value="TreeGrafter"/>
</dbReference>
<dbReference type="SUPFAM" id="SSF48452">
    <property type="entry name" value="TPR-like"/>
    <property type="match status" value="1"/>
</dbReference>
<evidence type="ECO:0000256" key="2">
    <source>
        <dbReference type="ARBA" id="ARBA00022737"/>
    </source>
</evidence>
<reference evidence="8" key="1">
    <citation type="submission" date="2025-08" db="UniProtKB">
        <authorList>
            <consortium name="Ensembl"/>
        </authorList>
    </citation>
    <scope>IDENTIFICATION</scope>
</reference>
<feature type="region of interest" description="Disordered" evidence="7">
    <location>
        <begin position="87"/>
        <end position="150"/>
    </location>
</feature>
<feature type="repeat" description="TPR" evidence="6">
    <location>
        <begin position="267"/>
        <end position="300"/>
    </location>
</feature>
<evidence type="ECO:0000256" key="6">
    <source>
        <dbReference type="PROSITE-ProRule" id="PRU00339"/>
    </source>
</evidence>
<keyword evidence="3 6" id="KW-0802">TPR repeat</keyword>
<evidence type="ECO:0000256" key="4">
    <source>
        <dbReference type="ARBA" id="ARBA00034486"/>
    </source>
</evidence>
<evidence type="ECO:0000256" key="5">
    <source>
        <dbReference type="ARBA" id="ARBA00073858"/>
    </source>
</evidence>
<dbReference type="GeneID" id="127361434"/>
<dbReference type="GO" id="GO:0005740">
    <property type="term" value="C:mitochondrial envelope"/>
    <property type="evidence" value="ECO:0007669"/>
    <property type="project" value="TreeGrafter"/>
</dbReference>
<dbReference type="Pfam" id="PF07719">
    <property type="entry name" value="TPR_2"/>
    <property type="match status" value="1"/>
</dbReference>
<feature type="compositionally biased region" description="Basic and acidic residues" evidence="7">
    <location>
        <begin position="88"/>
        <end position="99"/>
    </location>
</feature>
<accession>A0A8C4E7M7</accession>
<dbReference type="GO" id="GO:0016020">
    <property type="term" value="C:membrane"/>
    <property type="evidence" value="ECO:0007669"/>
    <property type="project" value="TreeGrafter"/>
</dbReference>
<organism evidence="8 9">
    <name type="scientific">Dicentrarchus labrax</name>
    <name type="common">European seabass</name>
    <name type="synonym">Morone labrax</name>
    <dbReference type="NCBI Taxonomy" id="13489"/>
    <lineage>
        <taxon>Eukaryota</taxon>
        <taxon>Metazoa</taxon>
        <taxon>Chordata</taxon>
        <taxon>Craniata</taxon>
        <taxon>Vertebrata</taxon>
        <taxon>Euteleostomi</taxon>
        <taxon>Actinopterygii</taxon>
        <taxon>Neopterygii</taxon>
        <taxon>Teleostei</taxon>
        <taxon>Neoteleostei</taxon>
        <taxon>Acanthomorphata</taxon>
        <taxon>Eupercaria</taxon>
        <taxon>Moronidae</taxon>
        <taxon>Dicentrarchus</taxon>
    </lineage>
</organism>
<dbReference type="InterPro" id="IPR011990">
    <property type="entry name" value="TPR-like_helical_dom_sf"/>
</dbReference>
<dbReference type="PANTHER" id="PTHR46512:SF5">
    <property type="entry name" value="TETRATRICOPEPTIDE REPEAT DOMAIN 9"/>
    <property type="match status" value="1"/>
</dbReference>
<dbReference type="PROSITE" id="PS50005">
    <property type="entry name" value="TPR"/>
    <property type="match status" value="1"/>
</dbReference>
<dbReference type="GO" id="GO:0044183">
    <property type="term" value="F:protein folding chaperone"/>
    <property type="evidence" value="ECO:0007669"/>
    <property type="project" value="TreeGrafter"/>
</dbReference>
<comment type="similarity">
    <text evidence="4">Belongs to the TTC9 family.</text>
</comment>
<dbReference type="SMART" id="SM00028">
    <property type="entry name" value="TPR"/>
    <property type="match status" value="3"/>
</dbReference>
<dbReference type="GO" id="GO:0043066">
    <property type="term" value="P:negative regulation of apoptotic process"/>
    <property type="evidence" value="ECO:0007669"/>
    <property type="project" value="TreeGrafter"/>
</dbReference>
<dbReference type="PANTHER" id="PTHR46512">
    <property type="entry name" value="PEPTIDYLPROLYL ISOMERASE"/>
    <property type="match status" value="1"/>
</dbReference>
<evidence type="ECO:0000256" key="1">
    <source>
        <dbReference type="ARBA" id="ARBA00022553"/>
    </source>
</evidence>
<proteinExistence type="inferred from homology"/>
<dbReference type="Proteomes" id="UP000694389">
    <property type="component" value="Unassembled WGS sequence"/>
</dbReference>
<dbReference type="AlphaFoldDB" id="A0A8C4E7M7"/>
<evidence type="ECO:0000256" key="3">
    <source>
        <dbReference type="ARBA" id="ARBA00022803"/>
    </source>
</evidence>
<evidence type="ECO:0000313" key="8">
    <source>
        <dbReference type="Ensembl" id="ENSDLAP00005014455.2"/>
    </source>
</evidence>
<sequence length="326" mass="36970">MGPLALNLSTNRLIGWEKYENRLQRRSAHRTGLRTDKRSCDTGEAKTRLYGREDAVKEPQFPLLIYSRASQGSFNLITSKMSVIQAGHDGRVDGGKGSHTDNGGGSPRLQQCAQPPNSSSSRTKDARYQQQLQQQRHHGGSMLKQPSHNEPADVVRRALDFKCQGTQCYKDKKYREAIGKYHRALLEIKGLCRVLGDPDTSSKPPSPLLPTISKSSTLTDEQKGAMENAELECYNSLAACLLQMELVNYERVKEYCLKVLHKEGKNFKALYRSGVAYYHLGDFQKALYYLKESHKQEPSDTNVIRYIQLTEMKIRRNAQRDKKEAT</sequence>
<reference evidence="8" key="2">
    <citation type="submission" date="2025-09" db="UniProtKB">
        <authorList>
            <consortium name="Ensembl"/>
        </authorList>
    </citation>
    <scope>IDENTIFICATION</scope>
</reference>
<dbReference type="InterPro" id="IPR019734">
    <property type="entry name" value="TPR_rpt"/>
</dbReference>
<dbReference type="GO" id="GO:0005829">
    <property type="term" value="C:cytosol"/>
    <property type="evidence" value="ECO:0007669"/>
    <property type="project" value="TreeGrafter"/>
</dbReference>